<dbReference type="Pfam" id="PF25372">
    <property type="entry name" value="DUF7885"/>
    <property type="match status" value="1"/>
</dbReference>
<dbReference type="SMR" id="A0A8I6YE61"/>
<gene>
    <name evidence="3" type="primary">LOC123408847</name>
</gene>
<name>A0A8I6YE61_HORVV</name>
<evidence type="ECO:0000259" key="2">
    <source>
        <dbReference type="Pfam" id="PF25372"/>
    </source>
</evidence>
<dbReference type="GO" id="GO:0031146">
    <property type="term" value="P:SCF-dependent proteasomal ubiquitin-dependent protein catabolic process"/>
    <property type="evidence" value="ECO:0000318"/>
    <property type="project" value="GO_Central"/>
</dbReference>
<reference evidence="4" key="1">
    <citation type="journal article" date="2012" name="Nature">
        <title>A physical, genetic and functional sequence assembly of the barley genome.</title>
        <authorList>
            <consortium name="The International Barley Genome Sequencing Consortium"/>
            <person name="Mayer K.F."/>
            <person name="Waugh R."/>
            <person name="Brown J.W."/>
            <person name="Schulman A."/>
            <person name="Langridge P."/>
            <person name="Platzer M."/>
            <person name="Fincher G.B."/>
            <person name="Muehlbauer G.J."/>
            <person name="Sato K."/>
            <person name="Close T.J."/>
            <person name="Wise R.P."/>
            <person name="Stein N."/>
        </authorList>
    </citation>
    <scope>NUCLEOTIDE SEQUENCE [LARGE SCALE GENOMIC DNA]</scope>
    <source>
        <strain evidence="4">cv. Morex</strain>
    </source>
</reference>
<dbReference type="Gramene" id="HORVU.MOREX.r3.7HG0678220.1">
    <property type="protein sequence ID" value="HORVU.MOREX.r3.7HG0678220.1"/>
    <property type="gene ID" value="HORVU.MOREX.r3.7HG0678220"/>
</dbReference>
<dbReference type="Proteomes" id="UP000011116">
    <property type="component" value="Chromosome 7H"/>
</dbReference>
<reference evidence="3" key="3">
    <citation type="submission" date="2022-01" db="UniProtKB">
        <authorList>
            <consortium name="EnsemblPlants"/>
        </authorList>
    </citation>
    <scope>IDENTIFICATION</scope>
    <source>
        <strain evidence="3">subsp. vulgare</strain>
    </source>
</reference>
<keyword evidence="4" id="KW-1185">Reference proteome</keyword>
<evidence type="ECO:0000313" key="4">
    <source>
        <dbReference type="Proteomes" id="UP000011116"/>
    </source>
</evidence>
<feature type="region of interest" description="Disordered" evidence="1">
    <location>
        <begin position="1"/>
        <end position="51"/>
    </location>
</feature>
<dbReference type="InterPro" id="IPR006553">
    <property type="entry name" value="Leu-rich_rpt_Cys-con_subtyp"/>
</dbReference>
<organism evidence="3 4">
    <name type="scientific">Hordeum vulgare subsp. vulgare</name>
    <name type="common">Domesticated barley</name>
    <dbReference type="NCBI Taxonomy" id="112509"/>
    <lineage>
        <taxon>Eukaryota</taxon>
        <taxon>Viridiplantae</taxon>
        <taxon>Streptophyta</taxon>
        <taxon>Embryophyta</taxon>
        <taxon>Tracheophyta</taxon>
        <taxon>Spermatophyta</taxon>
        <taxon>Magnoliopsida</taxon>
        <taxon>Liliopsida</taxon>
        <taxon>Poales</taxon>
        <taxon>Poaceae</taxon>
        <taxon>BOP clade</taxon>
        <taxon>Pooideae</taxon>
        <taxon>Triticodae</taxon>
        <taxon>Triticeae</taxon>
        <taxon>Hordeinae</taxon>
        <taxon>Hordeum</taxon>
    </lineage>
</organism>
<feature type="compositionally biased region" description="Basic and acidic residues" evidence="1">
    <location>
        <begin position="20"/>
        <end position="40"/>
    </location>
</feature>
<dbReference type="InterPro" id="IPR057207">
    <property type="entry name" value="FBXL15_LRR"/>
</dbReference>
<dbReference type="FunFam" id="3.80.10.10:FF:000802">
    <property type="entry name" value="F-box protein At-B"/>
    <property type="match status" value="1"/>
</dbReference>
<protein>
    <recommendedName>
        <fullName evidence="2">F-box/LRR-repeat protein 15-like leucin rich repeat domain-containing protein</fullName>
    </recommendedName>
</protein>
<dbReference type="SMART" id="SM00367">
    <property type="entry name" value="LRR_CC"/>
    <property type="match status" value="8"/>
</dbReference>
<dbReference type="AlphaFoldDB" id="A0A8I6YE61"/>
<proteinExistence type="predicted"/>
<feature type="domain" description="F-box/LRR-repeat protein 15-like leucin rich repeat" evidence="2">
    <location>
        <begin position="103"/>
        <end position="645"/>
    </location>
</feature>
<dbReference type="Gene3D" id="3.80.10.10">
    <property type="entry name" value="Ribonuclease Inhibitor"/>
    <property type="match status" value="2"/>
</dbReference>
<reference evidence="3" key="2">
    <citation type="submission" date="2020-10" db="EMBL/GenBank/DDBJ databases">
        <authorList>
            <person name="Scholz U."/>
            <person name="Mascher M."/>
            <person name="Fiebig A."/>
        </authorList>
    </citation>
    <scope>NUCLEOTIDE SEQUENCE [LARGE SCALE GENOMIC DNA]</scope>
    <source>
        <strain evidence="3">cv. Morex</strain>
    </source>
</reference>
<evidence type="ECO:0000256" key="1">
    <source>
        <dbReference type="SAM" id="MobiDB-lite"/>
    </source>
</evidence>
<dbReference type="InterPro" id="IPR032675">
    <property type="entry name" value="LRR_dom_sf"/>
</dbReference>
<sequence length="654" mass="69305">MSYPRGGPARRGGISGDGLRASDSRSESNREGAMEKKPRGAGDGQGGGEASGSVGGGLVDILPEALLVEVVGRVGLEAACSAAASCRALRGAAGAALSSVESLDLSAFTPTNTIANRILAGNGKLRNLTVNCSLLNDSAVAAIAKESLRELSLLKCSSFSPYLFVVIGERCTNLRSITLEMANLSGSEHFVICRKSIAHMFKGCDYLENLSLKFPLLAPGSVDFDSLVPVMPSTIKVLLLMPIANWQAKKLFPISSSLKTPFSDSLESLSLVLDIITDELVTFITGSLSNLLELCLEDNPGSEADLDNDLTNIGLQALGLCQNLTHLSLTRGKQGCSSTFRRVNDFGLLMLAEGCKQLQTIRLGGFSKVRDAGYAALLHSCKDLRKFEVSTASCLSDLTCLDLDEAATKITEVRLLSCGLLTSETAISLSSCTNLEVLDLSGCRSIADSGLSSISQLSKLTLLDLAGADITDAGLSALGNGSCPISSLCLRSCRRITNNGIASLLLGSGTINKTLAAFDVGNVPRISGRAVTLIAKNCERISSLCLRNCVLITDPCLETLGLDRHGSGKSTLRMLDLSYCTRLSRNFLRLFDPLVDLPLFRGLRWLGVGKNVLERRGGSPTVAEILERKPGLTICGSNCEMGCRNQCHPDVRTL</sequence>
<accession>A0A8I6YE61</accession>
<evidence type="ECO:0000313" key="3">
    <source>
        <dbReference type="EnsemblPlants" id="HORVU.MOREX.r3.7HG0678220.1"/>
    </source>
</evidence>
<dbReference type="Gramene" id="HORVU.MOREX.r2.7HG0562210.1">
    <property type="protein sequence ID" value="HORVU.MOREX.r2.7HG0562210.1"/>
    <property type="gene ID" value="HORVU.MOREX.r2.7HG0562210"/>
</dbReference>
<dbReference type="PANTHER" id="PTHR13318">
    <property type="entry name" value="PARTNER OF PAIRED, ISOFORM B-RELATED"/>
    <property type="match status" value="1"/>
</dbReference>
<dbReference type="SUPFAM" id="SSF52047">
    <property type="entry name" value="RNI-like"/>
    <property type="match status" value="3"/>
</dbReference>
<dbReference type="PANTHER" id="PTHR13318:SF176">
    <property type="entry name" value="F-BOX PROTEIN AT-B"/>
    <property type="match status" value="1"/>
</dbReference>
<dbReference type="EnsemblPlants" id="HORVU.MOREX.r3.7HG0678220.1">
    <property type="protein sequence ID" value="HORVU.MOREX.r3.7HG0678220.1"/>
    <property type="gene ID" value="HORVU.MOREX.r3.7HG0678220"/>
</dbReference>
<dbReference type="GO" id="GO:0019005">
    <property type="term" value="C:SCF ubiquitin ligase complex"/>
    <property type="evidence" value="ECO:0000318"/>
    <property type="project" value="GO_Central"/>
</dbReference>
<feature type="compositionally biased region" description="Gly residues" evidence="1">
    <location>
        <begin position="41"/>
        <end position="51"/>
    </location>
</feature>